<proteinExistence type="predicted"/>
<evidence type="ECO:0000313" key="7">
    <source>
        <dbReference type="Proteomes" id="UP000249495"/>
    </source>
</evidence>
<dbReference type="InterPro" id="IPR038765">
    <property type="entry name" value="Papain-like_cys_pep_sf"/>
</dbReference>
<name>A0A2X3XR59_9STRE</name>
<feature type="region of interest" description="Disordered" evidence="3">
    <location>
        <begin position="306"/>
        <end position="327"/>
    </location>
</feature>
<dbReference type="OrthoDB" id="2409959at2"/>
<keyword evidence="2" id="KW-0175">Coiled coil</keyword>
<dbReference type="Pfam" id="PF24568">
    <property type="entry name" value="CC_PcsB"/>
    <property type="match status" value="1"/>
</dbReference>
<dbReference type="InterPro" id="IPR057309">
    <property type="entry name" value="PcsB_CC"/>
</dbReference>
<dbReference type="PRINTS" id="PR01852">
    <property type="entry name" value="SIBAPROTEIN"/>
</dbReference>
<reference evidence="6 7" key="1">
    <citation type="submission" date="2018-06" db="EMBL/GenBank/DDBJ databases">
        <authorList>
            <consortium name="Pathogen Informatics"/>
            <person name="Doyle S."/>
        </authorList>
    </citation>
    <scope>NUCLEOTIDE SEQUENCE [LARGE SCALE GENOMIC DNA]</scope>
    <source>
        <strain evidence="6 7">NCTC12278</strain>
    </source>
</reference>
<dbReference type="EMBL" id="LS483343">
    <property type="protein sequence ID" value="SQF38051.1"/>
    <property type="molecule type" value="Genomic_DNA"/>
</dbReference>
<keyword evidence="6" id="KW-0378">Hydrolase</keyword>
<dbReference type="SUPFAM" id="SSF54001">
    <property type="entry name" value="Cysteine proteinases"/>
    <property type="match status" value="1"/>
</dbReference>
<evidence type="ECO:0000259" key="5">
    <source>
        <dbReference type="PROSITE" id="PS50911"/>
    </source>
</evidence>
<dbReference type="GO" id="GO:0016787">
    <property type="term" value="F:hydrolase activity"/>
    <property type="evidence" value="ECO:0007669"/>
    <property type="project" value="UniProtKB-KW"/>
</dbReference>
<evidence type="ECO:0000313" key="6">
    <source>
        <dbReference type="EMBL" id="SQF38051.1"/>
    </source>
</evidence>
<dbReference type="Gene3D" id="3.90.1720.10">
    <property type="entry name" value="endopeptidase domain like (from Nostoc punctiforme)"/>
    <property type="match status" value="1"/>
</dbReference>
<feature type="domain" description="Peptidase C51" evidence="5">
    <location>
        <begin position="309"/>
        <end position="425"/>
    </location>
</feature>
<feature type="region of interest" description="Disordered" evidence="3">
    <location>
        <begin position="278"/>
        <end position="297"/>
    </location>
</feature>
<dbReference type="Proteomes" id="UP000249495">
    <property type="component" value="Chromosome 1"/>
</dbReference>
<dbReference type="KEGG" id="sfer:NCTC12278_00038"/>
<dbReference type="InterPro" id="IPR007921">
    <property type="entry name" value="CHAP_dom"/>
</dbReference>
<dbReference type="Gene3D" id="6.10.250.3150">
    <property type="match status" value="1"/>
</dbReference>
<accession>A0A2X3XR59</accession>
<evidence type="ECO:0000256" key="3">
    <source>
        <dbReference type="SAM" id="MobiDB-lite"/>
    </source>
</evidence>
<evidence type="ECO:0000256" key="2">
    <source>
        <dbReference type="SAM" id="Coils"/>
    </source>
</evidence>
<feature type="signal peptide" evidence="4">
    <location>
        <begin position="1"/>
        <end position="27"/>
    </location>
</feature>
<dbReference type="Pfam" id="PF05257">
    <property type="entry name" value="CHAP"/>
    <property type="match status" value="1"/>
</dbReference>
<dbReference type="AlphaFoldDB" id="A0A2X3XR59"/>
<feature type="coiled-coil region" evidence="2">
    <location>
        <begin position="34"/>
        <end position="114"/>
    </location>
</feature>
<dbReference type="STRING" id="1123303.GCA_000372425_01828"/>
<keyword evidence="7" id="KW-1185">Reference proteome</keyword>
<feature type="chain" id="PRO_5015867959" evidence="4">
    <location>
        <begin position="28"/>
        <end position="427"/>
    </location>
</feature>
<sequence length="427" mass="43925">MKKRILSAVLVSGVTLSSATTFSTVNADDYDTQIAAQDTKINNLTAQQQAAQEQVTAVQSKVSELQGQQATLQAENEKLQAESATLTTEIQNLSDKIVARNESLKEQARSAQKNNSTTSYINAIVNSKSVSDAINRVSAVREVVSANQKMLKQQEEDKVAIEEKQKENQAAINTVTANQATIAENTNALATQQAQLEAAKLNLQAELATAETDKAALVTQKEEAEAAAKAAAEAQAAAEAKAAAEAQAAAESAAKAQEEAAAQQAAAASTTQAADTATAAAPATTSEAATNNTAVSTTTQAAAATATATTTRSSNASTAAANSSSANTYPVGQCTWGVKQLASWVGNYWGNAAQWASSAAAAGFSTGSTPVVGAVVVWGGGYGHVAYVTGVQGGQIQVMEANYAGNQSIGNYRGWFSPGAVTYIYPN</sequence>
<organism evidence="6 7">
    <name type="scientific">Streptococcus ferus</name>
    <dbReference type="NCBI Taxonomy" id="1345"/>
    <lineage>
        <taxon>Bacteria</taxon>
        <taxon>Bacillati</taxon>
        <taxon>Bacillota</taxon>
        <taxon>Bacilli</taxon>
        <taxon>Lactobacillales</taxon>
        <taxon>Streptococcaceae</taxon>
        <taxon>Streptococcus</taxon>
    </lineage>
</organism>
<gene>
    <name evidence="6" type="ORF">NCTC12278_00038</name>
</gene>
<protein>
    <submittedName>
        <fullName evidence="6">Peptidoglycan hydrolase</fullName>
    </submittedName>
</protein>
<dbReference type="PROSITE" id="PS50911">
    <property type="entry name" value="CHAP"/>
    <property type="match status" value="1"/>
</dbReference>
<dbReference type="InterPro" id="IPR009148">
    <property type="entry name" value="PcsB-like"/>
</dbReference>
<dbReference type="RefSeq" id="WP_018031124.1">
    <property type="nucleotide sequence ID" value="NZ_LS483343.1"/>
</dbReference>
<evidence type="ECO:0000256" key="1">
    <source>
        <dbReference type="ARBA" id="ARBA00022729"/>
    </source>
</evidence>
<feature type="coiled-coil region" evidence="2">
    <location>
        <begin position="151"/>
        <end position="266"/>
    </location>
</feature>
<evidence type="ECO:0000256" key="4">
    <source>
        <dbReference type="SAM" id="SignalP"/>
    </source>
</evidence>
<keyword evidence="1 4" id="KW-0732">Signal</keyword>